<dbReference type="STRING" id="240015.ACP_3046"/>
<reference evidence="2 3" key="1">
    <citation type="journal article" date="2009" name="Appl. Environ. Microbiol.">
        <title>Three genomes from the phylum Acidobacteria provide insight into the lifestyles of these microorganisms in soils.</title>
        <authorList>
            <person name="Ward N.L."/>
            <person name="Challacombe J.F."/>
            <person name="Janssen P.H."/>
            <person name="Henrissat B."/>
            <person name="Coutinho P.M."/>
            <person name="Wu M."/>
            <person name="Xie G."/>
            <person name="Haft D.H."/>
            <person name="Sait M."/>
            <person name="Badger J."/>
            <person name="Barabote R.D."/>
            <person name="Bradley B."/>
            <person name="Brettin T.S."/>
            <person name="Brinkac L.M."/>
            <person name="Bruce D."/>
            <person name="Creasy T."/>
            <person name="Daugherty S.C."/>
            <person name="Davidsen T.M."/>
            <person name="DeBoy R.T."/>
            <person name="Detter J.C."/>
            <person name="Dodson R.J."/>
            <person name="Durkin A.S."/>
            <person name="Ganapathy A."/>
            <person name="Gwinn-Giglio M."/>
            <person name="Han C.S."/>
            <person name="Khouri H."/>
            <person name="Kiss H."/>
            <person name="Kothari S.P."/>
            <person name="Madupu R."/>
            <person name="Nelson K.E."/>
            <person name="Nelson W.C."/>
            <person name="Paulsen I."/>
            <person name="Penn K."/>
            <person name="Ren Q."/>
            <person name="Rosovitz M.J."/>
            <person name="Selengut J.D."/>
            <person name="Shrivastava S."/>
            <person name="Sullivan S.A."/>
            <person name="Tapia R."/>
            <person name="Thompson L.S."/>
            <person name="Watkins K.L."/>
            <person name="Yang Q."/>
            <person name="Yu C."/>
            <person name="Zafar N."/>
            <person name="Zhou L."/>
            <person name="Kuske C.R."/>
        </authorList>
    </citation>
    <scope>NUCLEOTIDE SEQUENCE [LARGE SCALE GENOMIC DNA]</scope>
    <source>
        <strain evidence="3">ATCC 51196 / DSM 11244 / BCRC 80197 / JCM 7670 / NBRC 15755 / NCIMB 13165 / 161</strain>
    </source>
</reference>
<evidence type="ECO:0000313" key="2">
    <source>
        <dbReference type="EMBL" id="ACO31977.1"/>
    </source>
</evidence>
<evidence type="ECO:0000313" key="3">
    <source>
        <dbReference type="Proteomes" id="UP000002207"/>
    </source>
</evidence>
<dbReference type="Proteomes" id="UP000002207">
    <property type="component" value="Chromosome"/>
</dbReference>
<dbReference type="KEGG" id="aca:ACP_3046"/>
<sequence length="88" mass="10134">MPLTARARPRLPSTRRFVARRQPGTRPLRPSSVMTLQVIGALIIAGNVIGLILVIFWMGLGMPVHFADFRERFRQTFFRHPHKPAKHH</sequence>
<keyword evidence="1" id="KW-0812">Transmembrane</keyword>
<dbReference type="EMBL" id="CP001472">
    <property type="protein sequence ID" value="ACO31977.1"/>
    <property type="molecule type" value="Genomic_DNA"/>
</dbReference>
<evidence type="ECO:0000256" key="1">
    <source>
        <dbReference type="SAM" id="Phobius"/>
    </source>
</evidence>
<keyword evidence="1" id="KW-0472">Membrane</keyword>
<dbReference type="AlphaFoldDB" id="C1F4K3"/>
<name>C1F4K3_ACIC5</name>
<dbReference type="InParanoid" id="C1F4K3"/>
<dbReference type="HOGENOM" id="CLU_2462036_0_0_0"/>
<keyword evidence="1" id="KW-1133">Transmembrane helix</keyword>
<gene>
    <name evidence="2" type="ordered locus">ACP_3046</name>
</gene>
<accession>C1F4K3</accession>
<feature type="transmembrane region" description="Helical" evidence="1">
    <location>
        <begin position="36"/>
        <end position="60"/>
    </location>
</feature>
<proteinExistence type="predicted"/>
<organism evidence="2 3">
    <name type="scientific">Acidobacterium capsulatum (strain ATCC 51196 / DSM 11244 / BCRC 80197 / JCM 7670 / NBRC 15755 / NCIMB 13165 / 161)</name>
    <dbReference type="NCBI Taxonomy" id="240015"/>
    <lineage>
        <taxon>Bacteria</taxon>
        <taxon>Pseudomonadati</taxon>
        <taxon>Acidobacteriota</taxon>
        <taxon>Terriglobia</taxon>
        <taxon>Terriglobales</taxon>
        <taxon>Acidobacteriaceae</taxon>
        <taxon>Acidobacterium</taxon>
    </lineage>
</organism>
<protein>
    <submittedName>
        <fullName evidence="2">Uncharacterized protein</fullName>
    </submittedName>
</protein>
<keyword evidence="3" id="KW-1185">Reference proteome</keyword>